<comment type="caution">
    <text evidence="1">The sequence shown here is derived from an EMBL/GenBank/DDBJ whole genome shotgun (WGS) entry which is preliminary data.</text>
</comment>
<reference evidence="1" key="1">
    <citation type="submission" date="2021-02" db="EMBL/GenBank/DDBJ databases">
        <authorList>
            <person name="Dougan E. K."/>
            <person name="Rhodes N."/>
            <person name="Thang M."/>
            <person name="Chan C."/>
        </authorList>
    </citation>
    <scope>NUCLEOTIDE SEQUENCE</scope>
</reference>
<protein>
    <submittedName>
        <fullName evidence="1">Uncharacterized protein</fullName>
    </submittedName>
</protein>
<accession>A0A812XTN4</accession>
<evidence type="ECO:0000313" key="2">
    <source>
        <dbReference type="Proteomes" id="UP000601435"/>
    </source>
</evidence>
<dbReference type="SUPFAM" id="SSF55821">
    <property type="entry name" value="YrdC/RibB"/>
    <property type="match status" value="1"/>
</dbReference>
<dbReference type="InterPro" id="IPR017945">
    <property type="entry name" value="DHBP_synth_RibB-like_a/b_dom"/>
</dbReference>
<keyword evidence="2" id="KW-1185">Reference proteome</keyword>
<proteinExistence type="predicted"/>
<evidence type="ECO:0000313" key="1">
    <source>
        <dbReference type="EMBL" id="CAE7746501.1"/>
    </source>
</evidence>
<sequence>MLAALVGSRSAAPPYPAKVRWGINSLAAQCGNWNVIARKQCQEQCRWRCLAAGAALTACCARRQHRKKTRTSEALYVSLEDAVIEEPLEEPHVSQLASVFQSLVGNGMGVIPTDTQHAYVTPVNSKSGVRRIYDIKGVAAD</sequence>
<name>A0A812XTN4_9DINO</name>
<organism evidence="1 2">
    <name type="scientific">Symbiodinium necroappetens</name>
    <dbReference type="NCBI Taxonomy" id="1628268"/>
    <lineage>
        <taxon>Eukaryota</taxon>
        <taxon>Sar</taxon>
        <taxon>Alveolata</taxon>
        <taxon>Dinophyceae</taxon>
        <taxon>Suessiales</taxon>
        <taxon>Symbiodiniaceae</taxon>
        <taxon>Symbiodinium</taxon>
    </lineage>
</organism>
<dbReference type="Proteomes" id="UP000601435">
    <property type="component" value="Unassembled WGS sequence"/>
</dbReference>
<dbReference type="EMBL" id="CAJNJA010038400">
    <property type="protein sequence ID" value="CAE7746501.1"/>
    <property type="molecule type" value="Genomic_DNA"/>
</dbReference>
<gene>
    <name evidence="1" type="ORF">SNEC2469_LOCUS21625</name>
</gene>
<dbReference type="AlphaFoldDB" id="A0A812XTN4"/>
<feature type="non-terminal residue" evidence="1">
    <location>
        <position position="141"/>
    </location>
</feature>
<dbReference type="OrthoDB" id="422870at2759"/>